<keyword evidence="6" id="KW-0297">G-protein coupled receptor</keyword>
<comment type="subcellular location">
    <subcellularLocation>
        <location evidence="1">Membrane</location>
        <topology evidence="1">Multi-pass membrane protein</topology>
    </subcellularLocation>
</comment>
<evidence type="ECO:0000256" key="1">
    <source>
        <dbReference type="ARBA" id="ARBA00004141"/>
    </source>
</evidence>
<reference evidence="12 13" key="1">
    <citation type="journal article" date="2024" name="J Genomics">
        <title>Draft genome sequencing and assembly of Favolaschia claudopus CIRM-BRFM 2984 isolated from oak limbs.</title>
        <authorList>
            <person name="Navarro D."/>
            <person name="Drula E."/>
            <person name="Chaduli D."/>
            <person name="Cazenave R."/>
            <person name="Ahrendt S."/>
            <person name="Wang J."/>
            <person name="Lipzen A."/>
            <person name="Daum C."/>
            <person name="Barry K."/>
            <person name="Grigoriev I.V."/>
            <person name="Favel A."/>
            <person name="Rosso M.N."/>
            <person name="Martin F."/>
        </authorList>
    </citation>
    <scope>NUCLEOTIDE SEQUENCE [LARGE SCALE GENOMIC DNA]</scope>
    <source>
        <strain evidence="12 13">CIRM-BRFM 2984</strain>
    </source>
</reference>
<feature type="transmembrane region" description="Helical" evidence="11">
    <location>
        <begin position="152"/>
        <end position="179"/>
    </location>
</feature>
<comment type="caution">
    <text evidence="12">The sequence shown here is derived from an EMBL/GenBank/DDBJ whole genome shotgun (WGS) entry which is preliminary data.</text>
</comment>
<keyword evidence="13" id="KW-1185">Reference proteome</keyword>
<dbReference type="PRINTS" id="PR00900">
    <property type="entry name" value="PHEROMONEAR"/>
</dbReference>
<evidence type="ECO:0000256" key="6">
    <source>
        <dbReference type="ARBA" id="ARBA00023040"/>
    </source>
</evidence>
<dbReference type="CDD" id="cd14966">
    <property type="entry name" value="7tmD_STE3"/>
    <property type="match status" value="1"/>
</dbReference>
<feature type="transmembrane region" description="Helical" evidence="11">
    <location>
        <begin position="113"/>
        <end position="132"/>
    </location>
</feature>
<feature type="transmembrane region" description="Helical" evidence="11">
    <location>
        <begin position="32"/>
        <end position="54"/>
    </location>
</feature>
<keyword evidence="3" id="KW-0589">Pheromone response</keyword>
<keyword evidence="4 11" id="KW-0812">Transmembrane</keyword>
<feature type="transmembrane region" description="Helical" evidence="11">
    <location>
        <begin position="267"/>
        <end position="288"/>
    </location>
</feature>
<dbReference type="PANTHER" id="PTHR28097:SF1">
    <property type="entry name" value="PHEROMONE A FACTOR RECEPTOR"/>
    <property type="match status" value="1"/>
</dbReference>
<dbReference type="InterPro" id="IPR001546">
    <property type="entry name" value="GPCR_Pheromne_A_rcpt"/>
</dbReference>
<evidence type="ECO:0000256" key="5">
    <source>
        <dbReference type="ARBA" id="ARBA00022989"/>
    </source>
</evidence>
<dbReference type="Pfam" id="PF02076">
    <property type="entry name" value="STE3"/>
    <property type="match status" value="1"/>
</dbReference>
<dbReference type="GO" id="GO:0004933">
    <property type="term" value="F:mating-type a-factor pheromone receptor activity"/>
    <property type="evidence" value="ECO:0007669"/>
    <property type="project" value="InterPro"/>
</dbReference>
<dbReference type="PANTHER" id="PTHR28097">
    <property type="entry name" value="PHEROMONE A FACTOR RECEPTOR"/>
    <property type="match status" value="1"/>
</dbReference>
<feature type="compositionally biased region" description="Polar residues" evidence="10">
    <location>
        <begin position="333"/>
        <end position="350"/>
    </location>
</feature>
<dbReference type="PRINTS" id="PR00899">
    <property type="entry name" value="GPCRSTE3"/>
</dbReference>
<organism evidence="12 13">
    <name type="scientific">Favolaschia claudopus</name>
    <dbReference type="NCBI Taxonomy" id="2862362"/>
    <lineage>
        <taxon>Eukaryota</taxon>
        <taxon>Fungi</taxon>
        <taxon>Dikarya</taxon>
        <taxon>Basidiomycota</taxon>
        <taxon>Agaricomycotina</taxon>
        <taxon>Agaricomycetes</taxon>
        <taxon>Agaricomycetidae</taxon>
        <taxon>Agaricales</taxon>
        <taxon>Marasmiineae</taxon>
        <taxon>Mycenaceae</taxon>
        <taxon>Favolaschia</taxon>
    </lineage>
</organism>
<feature type="region of interest" description="Disordered" evidence="10">
    <location>
        <begin position="426"/>
        <end position="457"/>
    </location>
</feature>
<evidence type="ECO:0000256" key="7">
    <source>
        <dbReference type="ARBA" id="ARBA00023136"/>
    </source>
</evidence>
<evidence type="ECO:0000313" key="13">
    <source>
        <dbReference type="Proteomes" id="UP001362999"/>
    </source>
</evidence>
<keyword evidence="8" id="KW-0675">Receptor</keyword>
<evidence type="ECO:0000256" key="2">
    <source>
        <dbReference type="ARBA" id="ARBA00011085"/>
    </source>
</evidence>
<feature type="transmembrane region" description="Helical" evidence="11">
    <location>
        <begin position="208"/>
        <end position="228"/>
    </location>
</feature>
<protein>
    <submittedName>
        <fullName evidence="12">STE3-domain-containing protein</fullName>
    </submittedName>
</protein>
<evidence type="ECO:0000313" key="12">
    <source>
        <dbReference type="EMBL" id="KAK6987709.1"/>
    </source>
</evidence>
<name>A0AAV9ZMN1_9AGAR</name>
<evidence type="ECO:0000256" key="3">
    <source>
        <dbReference type="ARBA" id="ARBA00022507"/>
    </source>
</evidence>
<evidence type="ECO:0000256" key="8">
    <source>
        <dbReference type="ARBA" id="ARBA00023170"/>
    </source>
</evidence>
<gene>
    <name evidence="12" type="ORF">R3P38DRAFT_3374620</name>
</gene>
<accession>A0AAV9ZMN1</accession>
<keyword evidence="9" id="KW-0807">Transducer</keyword>
<keyword evidence="5 11" id="KW-1133">Transmembrane helix</keyword>
<feature type="transmembrane region" description="Helical" evidence="11">
    <location>
        <begin position="6"/>
        <end position="25"/>
    </location>
</feature>
<dbReference type="GO" id="GO:0000750">
    <property type="term" value="P:pheromone-dependent signal transduction involved in conjugation with cellular fusion"/>
    <property type="evidence" value="ECO:0007669"/>
    <property type="project" value="TreeGrafter"/>
</dbReference>
<dbReference type="AlphaFoldDB" id="A0AAV9ZMN1"/>
<feature type="transmembrane region" description="Helical" evidence="11">
    <location>
        <begin position="74"/>
        <end position="92"/>
    </location>
</feature>
<keyword evidence="7 11" id="KW-0472">Membrane</keyword>
<dbReference type="InterPro" id="IPR001499">
    <property type="entry name" value="GPCR_STE3"/>
</dbReference>
<dbReference type="EMBL" id="JAWWNJ010000130">
    <property type="protein sequence ID" value="KAK6987709.1"/>
    <property type="molecule type" value="Genomic_DNA"/>
</dbReference>
<evidence type="ECO:0000256" key="4">
    <source>
        <dbReference type="ARBA" id="ARBA00022692"/>
    </source>
</evidence>
<dbReference type="GO" id="GO:0005886">
    <property type="term" value="C:plasma membrane"/>
    <property type="evidence" value="ECO:0007669"/>
    <property type="project" value="TreeGrafter"/>
</dbReference>
<proteinExistence type="inferred from homology"/>
<dbReference type="Proteomes" id="UP001362999">
    <property type="component" value="Unassembled WGS sequence"/>
</dbReference>
<feature type="region of interest" description="Disordered" evidence="10">
    <location>
        <begin position="333"/>
        <end position="353"/>
    </location>
</feature>
<evidence type="ECO:0000256" key="9">
    <source>
        <dbReference type="ARBA" id="ARBA00023224"/>
    </source>
</evidence>
<sequence length="457" mass="51368">MVRLHPELVPIAFIAAFSLFLALPCHWRARNVATLSAIFWLFIANIIFAVDSIIWGDSIRVIAPIWCDISTKLIIGSNFALPAACLCICIHLEQVSSIRAVRVTIDDKKRRQLFEALMCFGLPLVFMALHYVVQGHRFDIIQEYGCRPATFISIPAIFIVWIPPMILAIAALVFAGLALRHFMVRRISFAAHLDASHSALTTSRYLRLMLMSMTQMIWSLSVTTYNLWFTFMNTHLRPWTSWSDVHADFLRVDQFPTLFLSPLVQRAYYAVWWAIPASTFIFVLFFAFGREALDDYKHAFGWILRVIFRRKPAPATLGTSSTSKHLRQLKLPSITNSTKEQPPTPLSSFPPSYRIPTPPTPTKFSAQFDEVSFGDVSETSSRFGPALSYEPPSESVITLASATELEEGSAPSTASTLAFVQPLQHAVPLPPLPRGTRPSNSRPLTYPSYDRARRGGS</sequence>
<comment type="similarity">
    <text evidence="2">Belongs to the G-protein coupled receptor 4 family.</text>
</comment>
<evidence type="ECO:0000256" key="11">
    <source>
        <dbReference type="SAM" id="Phobius"/>
    </source>
</evidence>
<evidence type="ECO:0000256" key="10">
    <source>
        <dbReference type="SAM" id="MobiDB-lite"/>
    </source>
</evidence>